<evidence type="ECO:0008006" key="3">
    <source>
        <dbReference type="Google" id="ProtNLM"/>
    </source>
</evidence>
<gene>
    <name evidence="1" type="ORF">A9J31_13725</name>
</gene>
<evidence type="ECO:0000313" key="1">
    <source>
        <dbReference type="EMBL" id="OBX29455.1"/>
    </source>
</evidence>
<proteinExistence type="predicted"/>
<comment type="caution">
    <text evidence="1">The sequence shown here is derived from an EMBL/GenBank/DDBJ whole genome shotgun (WGS) entry which is preliminary data.</text>
</comment>
<dbReference type="RefSeq" id="WP_067762700.1">
    <property type="nucleotide sequence ID" value="NZ_LZDS01000007.1"/>
</dbReference>
<dbReference type="STRING" id="1443941.A9J31_13725"/>
<keyword evidence="2" id="KW-1185">Reference proteome</keyword>
<sequence>MEIKIYFNRTSAPPLLENFSGYLILLSPSNWDDFGYKTTFNIHICDYSKNPCIKKSFGIIKIGQLAQSPTNSIFETEYFKYYFDLPIPQRFLNTLPNNLFSLPEYEHFYFDLENYFSEDLTLLSSFYEKIRDIVKNNLQHQILTENFFIKSFKRTMCFTTQQEFQWLYEKTKSIDIFEKNILKAKQILNHNYPADLEEDINIMLHGFLIATLENYLETTFITTVLSSDSFILKQALNDGSTKDLTFKIQELNNWKNTLRKKVEDSLKTKSFHNVQTVIPMFKTTLNCDIPKTTWLVPAVEKRHDCAHRAGYTKEQKKIRISKEDIDTLITNISEFVRKIQLQILKID</sequence>
<dbReference type="AlphaFoldDB" id="A0A1A7RB12"/>
<evidence type="ECO:0000313" key="2">
    <source>
        <dbReference type="Proteomes" id="UP000185753"/>
    </source>
</evidence>
<dbReference type="OrthoDB" id="119238at2"/>
<name>A0A1A7RB12_9GAMM</name>
<organism evidence="1 2">
    <name type="scientific">Acinetobacter gandensis</name>
    <dbReference type="NCBI Taxonomy" id="1443941"/>
    <lineage>
        <taxon>Bacteria</taxon>
        <taxon>Pseudomonadati</taxon>
        <taxon>Pseudomonadota</taxon>
        <taxon>Gammaproteobacteria</taxon>
        <taxon>Moraxellales</taxon>
        <taxon>Moraxellaceae</taxon>
        <taxon>Acinetobacter</taxon>
    </lineage>
</organism>
<dbReference type="EMBL" id="LZDS01000007">
    <property type="protein sequence ID" value="OBX29455.1"/>
    <property type="molecule type" value="Genomic_DNA"/>
</dbReference>
<protein>
    <recommendedName>
        <fullName evidence="3">RiboL-PSP-HEPN domain-containing protein</fullName>
    </recommendedName>
</protein>
<accession>A0A1A7RB12</accession>
<dbReference type="Proteomes" id="UP000185753">
    <property type="component" value="Unassembled WGS sequence"/>
</dbReference>
<reference evidence="2" key="1">
    <citation type="submission" date="2016-06" db="EMBL/GenBank/DDBJ databases">
        <authorList>
            <person name="Radolfova-Krizova L."/>
            <person name="Nemec A."/>
        </authorList>
    </citation>
    <scope>NUCLEOTIDE SEQUENCE [LARGE SCALE GENOMIC DNA]</scope>
    <source>
        <strain evidence="2">ANC 4275</strain>
    </source>
</reference>